<feature type="domain" description="SoxA A3" evidence="6">
    <location>
        <begin position="485"/>
        <end position="569"/>
    </location>
</feature>
<organism evidence="7 8">
    <name type="scientific">Paeniglutamicibacter cryotolerans</name>
    <dbReference type="NCBI Taxonomy" id="670079"/>
    <lineage>
        <taxon>Bacteria</taxon>
        <taxon>Bacillati</taxon>
        <taxon>Actinomycetota</taxon>
        <taxon>Actinomycetes</taxon>
        <taxon>Micrococcales</taxon>
        <taxon>Micrococcaceae</taxon>
        <taxon>Paeniglutamicibacter</taxon>
    </lineage>
</organism>
<dbReference type="PRINTS" id="PR00368">
    <property type="entry name" value="FADPNR"/>
</dbReference>
<dbReference type="Proteomes" id="UP000523000">
    <property type="component" value="Unassembled WGS sequence"/>
</dbReference>
<keyword evidence="2 3" id="KW-0560">Oxidoreductase</keyword>
<dbReference type="Gene3D" id="3.50.50.60">
    <property type="entry name" value="FAD/NAD(P)-binding domain"/>
    <property type="match status" value="1"/>
</dbReference>
<dbReference type="Pfam" id="PF08669">
    <property type="entry name" value="GCV_T_C"/>
    <property type="match status" value="1"/>
</dbReference>
<comment type="caution">
    <text evidence="7">The sequence shown here is derived from an EMBL/GenBank/DDBJ whole genome shotgun (WGS) entry which is preliminary data.</text>
</comment>
<dbReference type="PANTHER" id="PTHR43757">
    <property type="entry name" value="AMINOMETHYLTRANSFERASE"/>
    <property type="match status" value="1"/>
</dbReference>
<dbReference type="PIRSF" id="PIRSF037980">
    <property type="entry name" value="SoxA"/>
    <property type="match status" value="1"/>
</dbReference>
<evidence type="ECO:0000259" key="5">
    <source>
        <dbReference type="Pfam" id="PF08669"/>
    </source>
</evidence>
<dbReference type="SUPFAM" id="SSF51905">
    <property type="entry name" value="FAD/NAD(P)-binding domain"/>
    <property type="match status" value="1"/>
</dbReference>
<dbReference type="InterPro" id="IPR042204">
    <property type="entry name" value="2Fe-2S-bd_N"/>
</dbReference>
<evidence type="ECO:0000256" key="1">
    <source>
        <dbReference type="ARBA" id="ARBA00008609"/>
    </source>
</evidence>
<evidence type="ECO:0000259" key="6">
    <source>
        <dbReference type="Pfam" id="PF17806"/>
    </source>
</evidence>
<dbReference type="SUPFAM" id="SSF101790">
    <property type="entry name" value="Aminomethyltransferase beta-barrel domain"/>
    <property type="match status" value="1"/>
</dbReference>
<keyword evidence="8" id="KW-1185">Reference proteome</keyword>
<dbReference type="Gene3D" id="3.10.20.440">
    <property type="entry name" value="2Fe-2S iron-sulphur cluster binding domain, sarcosine oxidase, alpha subunit, N-terminal domain"/>
    <property type="match status" value="1"/>
</dbReference>
<dbReference type="RefSeq" id="WP_183510735.1">
    <property type="nucleotide sequence ID" value="NZ_BAABGK010000110.1"/>
</dbReference>
<dbReference type="InterPro" id="IPR036188">
    <property type="entry name" value="FAD/NAD-bd_sf"/>
</dbReference>
<feature type="domain" description="GCVT N-terminal" evidence="4">
    <location>
        <begin position="583"/>
        <end position="854"/>
    </location>
</feature>
<dbReference type="InterPro" id="IPR041117">
    <property type="entry name" value="SoxA_A3"/>
</dbReference>
<evidence type="ECO:0000259" key="4">
    <source>
        <dbReference type="Pfam" id="PF01571"/>
    </source>
</evidence>
<comment type="subcellular location">
    <subcellularLocation>
        <location evidence="3">Cytoplasm</location>
    </subcellularLocation>
</comment>
<protein>
    <recommendedName>
        <fullName evidence="3">Sarcosine oxidase subunit alpha</fullName>
        <ecNumber evidence="3">1.5.3.24</ecNumber>
    </recommendedName>
</protein>
<dbReference type="Pfam" id="PF13510">
    <property type="entry name" value="Fer2_4"/>
    <property type="match status" value="1"/>
</dbReference>
<dbReference type="SUPFAM" id="SSF103025">
    <property type="entry name" value="Folate-binding domain"/>
    <property type="match status" value="1"/>
</dbReference>
<dbReference type="InterPro" id="IPR006277">
    <property type="entry name" value="Sarcosine_oxidase_asu"/>
</dbReference>
<dbReference type="Gene3D" id="3.30.1360.120">
    <property type="entry name" value="Probable tRNA modification gtpase trme, domain 1"/>
    <property type="match status" value="1"/>
</dbReference>
<feature type="domain" description="Aminomethyltransferase C-terminal" evidence="5">
    <location>
        <begin position="890"/>
        <end position="963"/>
    </location>
</feature>
<evidence type="ECO:0000313" key="8">
    <source>
        <dbReference type="Proteomes" id="UP000523000"/>
    </source>
</evidence>
<accession>A0A839QL40</accession>
<evidence type="ECO:0000313" key="7">
    <source>
        <dbReference type="EMBL" id="MBB2995484.1"/>
    </source>
</evidence>
<name>A0A839QL40_9MICC</name>
<dbReference type="InterPro" id="IPR028896">
    <property type="entry name" value="GcvT/YgfZ/DmdA"/>
</dbReference>
<comment type="similarity">
    <text evidence="1 3">Belongs to the GcvT family.</text>
</comment>
<dbReference type="GO" id="GO:0046653">
    <property type="term" value="P:tetrahydrofolate metabolic process"/>
    <property type="evidence" value="ECO:0007669"/>
    <property type="project" value="UniProtKB-UniRule"/>
</dbReference>
<keyword evidence="3" id="KW-0520">NAD</keyword>
<dbReference type="GO" id="GO:0008115">
    <property type="term" value="F:sarcosine oxidase activity"/>
    <property type="evidence" value="ECO:0007669"/>
    <property type="project" value="UniProtKB-UniRule"/>
</dbReference>
<reference evidence="7 8" key="1">
    <citation type="submission" date="2020-08" db="EMBL/GenBank/DDBJ databases">
        <title>Sequencing the genomes of 1000 actinobacteria strains.</title>
        <authorList>
            <person name="Klenk H.-P."/>
        </authorList>
    </citation>
    <scope>NUCLEOTIDE SEQUENCE [LARGE SCALE GENOMIC DNA]</scope>
    <source>
        <strain evidence="7 8">DSM 22826</strain>
    </source>
</reference>
<dbReference type="InterPro" id="IPR029043">
    <property type="entry name" value="GcvT/YgfZ_C"/>
</dbReference>
<gene>
    <name evidence="7" type="ORF">E9229_001675</name>
</gene>
<dbReference type="AlphaFoldDB" id="A0A839QL40"/>
<dbReference type="PANTHER" id="PTHR43757:SF2">
    <property type="entry name" value="AMINOMETHYLTRANSFERASE, MITOCHONDRIAL"/>
    <property type="match status" value="1"/>
</dbReference>
<dbReference type="PRINTS" id="PR00411">
    <property type="entry name" value="PNDRDTASEI"/>
</dbReference>
<evidence type="ECO:0000256" key="2">
    <source>
        <dbReference type="ARBA" id="ARBA00023002"/>
    </source>
</evidence>
<dbReference type="EC" id="1.5.3.24" evidence="3"/>
<evidence type="ECO:0000256" key="3">
    <source>
        <dbReference type="PIRNR" id="PIRNR037980"/>
    </source>
</evidence>
<keyword evidence="3" id="KW-0963">Cytoplasm</keyword>
<dbReference type="Pfam" id="PF12831">
    <property type="entry name" value="FAD_oxidored"/>
    <property type="match status" value="1"/>
</dbReference>
<dbReference type="EMBL" id="JACHVS010000001">
    <property type="protein sequence ID" value="MBB2995484.1"/>
    <property type="molecule type" value="Genomic_DNA"/>
</dbReference>
<dbReference type="Pfam" id="PF17806">
    <property type="entry name" value="SO_alpha_A3"/>
    <property type="match status" value="1"/>
</dbReference>
<keyword evidence="3" id="KW-0547">Nucleotide-binding</keyword>
<dbReference type="InterPro" id="IPR027266">
    <property type="entry name" value="TrmE/GcvT-like"/>
</dbReference>
<dbReference type="InterPro" id="IPR006222">
    <property type="entry name" value="GCVT_N"/>
</dbReference>
<dbReference type="NCBIfam" id="TIGR01372">
    <property type="entry name" value="soxA"/>
    <property type="match status" value="1"/>
</dbReference>
<sequence length="971" mass="103251">MSTAAAPRRLDAAAVPNARIDRGTTLNLDIDGRVATGHPGDSIASAMLASGIRSCGNSLYLGRPRGIMSAGVEEANALVKIAARYAGHVNESMLPAPTVEITDGMAVSLLSGLGQLDPRKDEALYDRKHVHTDVLVVGAGPAGLAAAREAARSGARVILMDEQPEAGGSLLSGNGEMIDGMPALDWIAATRAELEAAAEFSYLPRTTVFGSYDANYLLALERRTDHLGAEPAHGVSRERVWHVRAARVVLATGAHERPLVFENNDRPGIMLASAARSYLNRYGVAVGSEVVVATTNDSAYALVNDLLDRGIEVPVVIDARDSVSLAAAEAVGRGIRVLTASVVADTSAHPDGSLSAVTVSAIDADGALSGTTETIATDVLAVSGGWNPVVHLHSQRERRLAWDESLSAFVPGHPVEHQGTAGAMNGRLELAAALSQGAAAGAAAATAAGFPTTAIVPMAPAEHPSETRALWLVPGLKGEDTDYKHHFVDFQRDQSVADVLRSTGAGLRSVEHIKRYTSISTANDQGKTSGVNAIGVIAAALGTNDVAGIGTTAFRAPYTPVAFAALAGRQRGELFDPARLTSIHPWHVDNGALFEDVGQWKRPWYYPLPGEDMDAAVLRECAAVRGSVGVMDATTLGKIEIRGKDAGEFLNRMYTNAFKKLAPGMARYGLMCTADGMILDDGVTLRLDEDRFLMTTTTGGAAKVLDWLEEWLQTEWPELDVVCTSVTEQYSTVAVVGPKSRAVMAKLAPDLDLDNEAFKFMEFRETTLESGIEARICRISFSGELAYEINTASWFGLKVWEDVVAAGAEFDITPYGTETMHVLRAEKGFIIVGQDTDGTVTPDDASMGWVVSKVKDFVGKRSFTRVDNLRTDRKHLVTVLPVDTGYRLPEGAQLVNAGTPITPEAGPVPMEGYVTSSYHSAALGRSFAMALIKDGRNRIGETLFAPIKGDLVEVLVSETVLFDPEGSRRDG</sequence>
<proteinExistence type="inferred from homology"/>
<dbReference type="InterPro" id="IPR013977">
    <property type="entry name" value="GcvT_C"/>
</dbReference>
<comment type="catalytic activity">
    <reaction evidence="3">
        <text>sarcosine + (6S)-5,6,7,8-tetrahydrofolate + O2 = (6R)-5,10-methylene-5,6,7,8-tetrahydrofolate + glycine + H2O2</text>
        <dbReference type="Rhea" id="RHEA:70455"/>
        <dbReference type="ChEBI" id="CHEBI:15379"/>
        <dbReference type="ChEBI" id="CHEBI:15636"/>
        <dbReference type="ChEBI" id="CHEBI:16240"/>
        <dbReference type="ChEBI" id="CHEBI:57305"/>
        <dbReference type="ChEBI" id="CHEBI:57433"/>
        <dbReference type="ChEBI" id="CHEBI:57453"/>
        <dbReference type="EC" id="1.5.3.24"/>
    </reaction>
</comment>
<dbReference type="GO" id="GO:0000166">
    <property type="term" value="F:nucleotide binding"/>
    <property type="evidence" value="ECO:0007669"/>
    <property type="project" value="UniProtKB-KW"/>
</dbReference>
<dbReference type="Pfam" id="PF01571">
    <property type="entry name" value="GCV_T"/>
    <property type="match status" value="1"/>
</dbReference>
<dbReference type="GO" id="GO:0005737">
    <property type="term" value="C:cytoplasm"/>
    <property type="evidence" value="ECO:0007669"/>
    <property type="project" value="UniProtKB-SubCell"/>
</dbReference>
<comment type="cofactor">
    <cofactor evidence="3">
        <name>NAD(+)</name>
        <dbReference type="ChEBI" id="CHEBI:57540"/>
    </cofactor>
    <text evidence="3">Binds 1 NAD(+) per subunit.</text>
</comment>